<dbReference type="RefSeq" id="WP_183403038.1">
    <property type="nucleotide sequence ID" value="NZ_JACHGG010000002.1"/>
</dbReference>
<dbReference type="Proteomes" id="UP000532746">
    <property type="component" value="Unassembled WGS sequence"/>
</dbReference>
<evidence type="ECO:0008006" key="4">
    <source>
        <dbReference type="Google" id="ProtNLM"/>
    </source>
</evidence>
<organism evidence="2 3">
    <name type="scientific">Hymenobacter luteus</name>
    <dbReference type="NCBI Taxonomy" id="1411122"/>
    <lineage>
        <taxon>Bacteria</taxon>
        <taxon>Pseudomonadati</taxon>
        <taxon>Bacteroidota</taxon>
        <taxon>Cytophagia</taxon>
        <taxon>Cytophagales</taxon>
        <taxon>Hymenobacteraceae</taxon>
        <taxon>Hymenobacter</taxon>
    </lineage>
</organism>
<sequence>MATTPSPEHMRAPAHLTADDLRQALTELDAKIQTLRNRAHATAANSENTYHQHADALEAKRARLVERLGPNSPTPATTDKSGPDQNHDRSAWDEIWHGIENLRQDLRNII</sequence>
<proteinExistence type="predicted"/>
<name>A0A7W9SZI1_9BACT</name>
<evidence type="ECO:0000313" key="2">
    <source>
        <dbReference type="EMBL" id="MBB6058787.1"/>
    </source>
</evidence>
<reference evidence="2 3" key="1">
    <citation type="submission" date="2020-08" db="EMBL/GenBank/DDBJ databases">
        <title>Genomic Encyclopedia of Type Strains, Phase IV (KMG-IV): sequencing the most valuable type-strain genomes for metagenomic binning, comparative biology and taxonomic classification.</title>
        <authorList>
            <person name="Goeker M."/>
        </authorList>
    </citation>
    <scope>NUCLEOTIDE SEQUENCE [LARGE SCALE GENOMIC DNA]</scope>
    <source>
        <strain evidence="2 3">DSM 26718</strain>
    </source>
</reference>
<keyword evidence="3" id="KW-1185">Reference proteome</keyword>
<gene>
    <name evidence="2" type="ORF">HNQ93_001633</name>
</gene>
<evidence type="ECO:0000256" key="1">
    <source>
        <dbReference type="SAM" id="MobiDB-lite"/>
    </source>
</evidence>
<comment type="caution">
    <text evidence="2">The sequence shown here is derived from an EMBL/GenBank/DDBJ whole genome shotgun (WGS) entry which is preliminary data.</text>
</comment>
<feature type="compositionally biased region" description="Basic and acidic residues" evidence="1">
    <location>
        <begin position="81"/>
        <end position="91"/>
    </location>
</feature>
<protein>
    <recommendedName>
        <fullName evidence="4">DUF4164 family protein</fullName>
    </recommendedName>
</protein>
<feature type="region of interest" description="Disordered" evidence="1">
    <location>
        <begin position="67"/>
        <end position="91"/>
    </location>
</feature>
<accession>A0A7W9SZI1</accession>
<dbReference type="EMBL" id="JACHGG010000002">
    <property type="protein sequence ID" value="MBB6058787.1"/>
    <property type="molecule type" value="Genomic_DNA"/>
</dbReference>
<evidence type="ECO:0000313" key="3">
    <source>
        <dbReference type="Proteomes" id="UP000532746"/>
    </source>
</evidence>
<dbReference type="AlphaFoldDB" id="A0A7W9SZI1"/>